<keyword evidence="2" id="KW-1185">Reference proteome</keyword>
<organism evidence="1 2">
    <name type="scientific">Strigamia maritima</name>
    <name type="common">European centipede</name>
    <name type="synonym">Geophilus maritimus</name>
    <dbReference type="NCBI Taxonomy" id="126957"/>
    <lineage>
        <taxon>Eukaryota</taxon>
        <taxon>Metazoa</taxon>
        <taxon>Ecdysozoa</taxon>
        <taxon>Arthropoda</taxon>
        <taxon>Myriapoda</taxon>
        <taxon>Chilopoda</taxon>
        <taxon>Pleurostigmophora</taxon>
        <taxon>Geophilomorpha</taxon>
        <taxon>Linotaeniidae</taxon>
        <taxon>Strigamia</taxon>
    </lineage>
</organism>
<sequence>MQYRGQHTVLSLYWNTTEVSYGSKSFFLYGDTFKHVHDGIIIAEDAFVGYSTKYRIYAKEFKNLNLPPNPCASPEEVVTCINNCIEKQLLKNVTCRFPFINSTLLDECISIKQTVISFWKAWDTIINIAKHSYGCHCKRKCNESGVHFVGSNLSQSEKSLSRARF</sequence>
<protein>
    <submittedName>
        <fullName evidence="1">Uncharacterized protein</fullName>
    </submittedName>
</protein>
<evidence type="ECO:0000313" key="2">
    <source>
        <dbReference type="Proteomes" id="UP000014500"/>
    </source>
</evidence>
<dbReference type="HOGENOM" id="CLU_1612902_0_0_1"/>
<proteinExistence type="predicted"/>
<dbReference type="PhylomeDB" id="T1IXI6"/>
<accession>T1IXI6</accession>
<dbReference type="Proteomes" id="UP000014500">
    <property type="component" value="Unassembled WGS sequence"/>
</dbReference>
<name>T1IXI6_STRMM</name>
<dbReference type="EMBL" id="JH431648">
    <property type="status" value="NOT_ANNOTATED_CDS"/>
    <property type="molecule type" value="Genomic_DNA"/>
</dbReference>
<reference evidence="2" key="1">
    <citation type="submission" date="2011-05" db="EMBL/GenBank/DDBJ databases">
        <authorList>
            <person name="Richards S.R."/>
            <person name="Qu J."/>
            <person name="Jiang H."/>
            <person name="Jhangiani S.N."/>
            <person name="Agravi P."/>
            <person name="Goodspeed R."/>
            <person name="Gross S."/>
            <person name="Mandapat C."/>
            <person name="Jackson L."/>
            <person name="Mathew T."/>
            <person name="Pu L."/>
            <person name="Thornton R."/>
            <person name="Saada N."/>
            <person name="Wilczek-Boney K.B."/>
            <person name="Lee S."/>
            <person name="Kovar C."/>
            <person name="Wu Y."/>
            <person name="Scherer S.E."/>
            <person name="Worley K.C."/>
            <person name="Muzny D.M."/>
            <person name="Gibbs R."/>
        </authorList>
    </citation>
    <scope>NUCLEOTIDE SEQUENCE</scope>
    <source>
        <strain evidence="2">Brora</strain>
    </source>
</reference>
<dbReference type="AlphaFoldDB" id="T1IXI6"/>
<reference evidence="1" key="2">
    <citation type="submission" date="2015-02" db="UniProtKB">
        <authorList>
            <consortium name="EnsemblMetazoa"/>
        </authorList>
    </citation>
    <scope>IDENTIFICATION</scope>
</reference>
<dbReference type="EnsemblMetazoa" id="SMAR005919-RA">
    <property type="protein sequence ID" value="SMAR005919-PA"/>
    <property type="gene ID" value="SMAR005919"/>
</dbReference>
<evidence type="ECO:0000313" key="1">
    <source>
        <dbReference type="EnsemblMetazoa" id="SMAR005919-PA"/>
    </source>
</evidence>